<organism evidence="2 3">
    <name type="scientific">Claviceps pusilla</name>
    <dbReference type="NCBI Taxonomy" id="123648"/>
    <lineage>
        <taxon>Eukaryota</taxon>
        <taxon>Fungi</taxon>
        <taxon>Dikarya</taxon>
        <taxon>Ascomycota</taxon>
        <taxon>Pezizomycotina</taxon>
        <taxon>Sordariomycetes</taxon>
        <taxon>Hypocreomycetidae</taxon>
        <taxon>Hypocreales</taxon>
        <taxon>Clavicipitaceae</taxon>
        <taxon>Claviceps</taxon>
    </lineage>
</organism>
<name>A0A9P7NF17_9HYPO</name>
<dbReference type="EMBL" id="SRPW01000296">
    <property type="protein sequence ID" value="KAG6015925.1"/>
    <property type="molecule type" value="Genomic_DNA"/>
</dbReference>
<sequence>MDSQIQQMNAQIQQMAAQHQQMNAQIQQMAAQHQQMTVELRAIQKRLDGHDRMFEALGARFDGLERKVDVGFKNASARHHNGGVTSDSTPLTPMYDVQNGELISDFPADLNELDALEVGRLDSLLRQVGEVPEDREDDKRMQLMAAIGILQRDQPLSLSHRSS</sequence>
<evidence type="ECO:0000256" key="1">
    <source>
        <dbReference type="SAM" id="Coils"/>
    </source>
</evidence>
<evidence type="ECO:0000313" key="2">
    <source>
        <dbReference type="EMBL" id="KAG6015925.1"/>
    </source>
</evidence>
<gene>
    <name evidence="2" type="ORF">E4U43_004540</name>
</gene>
<reference evidence="2" key="1">
    <citation type="journal article" date="2020" name="bioRxiv">
        <title>Whole genome comparisons of ergot fungi reveals the divergence and evolution of species within the genus Claviceps are the result of varying mechanisms driving genome evolution and host range expansion.</title>
        <authorList>
            <person name="Wyka S.A."/>
            <person name="Mondo S.J."/>
            <person name="Liu M."/>
            <person name="Dettman J."/>
            <person name="Nalam V."/>
            <person name="Broders K.D."/>
        </authorList>
    </citation>
    <scope>NUCLEOTIDE SEQUENCE</scope>
    <source>
        <strain evidence="2">CCC 602</strain>
    </source>
</reference>
<protein>
    <submittedName>
        <fullName evidence="2">Uncharacterized protein</fullName>
    </submittedName>
</protein>
<dbReference type="AlphaFoldDB" id="A0A9P7NF17"/>
<dbReference type="Proteomes" id="UP000748025">
    <property type="component" value="Unassembled WGS sequence"/>
</dbReference>
<comment type="caution">
    <text evidence="2">The sequence shown here is derived from an EMBL/GenBank/DDBJ whole genome shotgun (WGS) entry which is preliminary data.</text>
</comment>
<accession>A0A9P7NF17</accession>
<feature type="coiled-coil region" evidence="1">
    <location>
        <begin position="5"/>
        <end position="46"/>
    </location>
</feature>
<dbReference type="OrthoDB" id="3641511at2759"/>
<evidence type="ECO:0000313" key="3">
    <source>
        <dbReference type="Proteomes" id="UP000748025"/>
    </source>
</evidence>
<keyword evidence="1" id="KW-0175">Coiled coil</keyword>
<keyword evidence="3" id="KW-1185">Reference proteome</keyword>
<dbReference type="Gene3D" id="1.20.5.340">
    <property type="match status" value="1"/>
</dbReference>
<proteinExistence type="predicted"/>